<sequence length="677" mass="77656">MGDKTRKKGEGNGATSIALNSSEITNDLMMNPQGQISVAKFLCLKAGRPFYMSQSREAILHILNKNFNVFFKFNTTNTVIVELHFNNFLLNIFNCYFPPNDDIEDLLNEWGGFNFRNSLNLLIGDFNCRSSSWGYDSDNYRGRKFMEFIASSNLHVCNISEYGPTFQSTINVGFPDLTLISSSIANYVKNWGVLDTETHSDHKYIYFNIEIDNIPETDFYFKSKYGQNKFMKYIKRHLGPLREKLKLANNTVHLNDLFNELTSMVQKGAFKTLKKKPKKLAKKFSFWNEDLRLTRNKVNKLFKIYRKHKAENSNVDLIQSSGNAYRRERAVFKNLLLKTKRKAWEDFCVNYNDRYGSLFKLVFNKSTGENSIGVSPNNNPNNSIVDRITHIMDFFFPGKSPDDNFVFNPIVGPISSLTIEDLEITFGNLKGGKAPGLDRIDYRMWRAVFITDKIFMLDLFNRCFILNYFPRCLRNARVFFLLKDGKDPGLCNSYRPVCLLPTLGKVVERLFLIKLNGWLDQHNIIHDNQYGFREGRSCDLAIHTLVETMKFKMNTDHLALVSLDIKSAFDNMNCSKFVIQNENISNADFEVYTDGSRIEDETGFAVCIFQENNNVEIHLYKLKSHNSVFQAELAAIHCAANWAASKNVSINVHTDSLSSIAAIKTPPEPESGNISNT</sequence>
<comment type="caution">
    <text evidence="3">The sequence shown here is derived from an EMBL/GenBank/DDBJ whole genome shotgun (WGS) entry which is preliminary data.</text>
</comment>
<dbReference type="SUPFAM" id="SSF56672">
    <property type="entry name" value="DNA/RNA polymerases"/>
    <property type="match status" value="1"/>
</dbReference>
<dbReference type="GO" id="GO:0042575">
    <property type="term" value="C:DNA polymerase complex"/>
    <property type="evidence" value="ECO:0007669"/>
    <property type="project" value="UniProtKB-ARBA"/>
</dbReference>
<gene>
    <name evidence="3" type="primary">PO11_141</name>
    <name evidence="3" type="ORF">AVEN_122490_1</name>
</gene>
<evidence type="ECO:0000313" key="3">
    <source>
        <dbReference type="EMBL" id="GBN58827.1"/>
    </source>
</evidence>
<dbReference type="SUPFAM" id="SSF53098">
    <property type="entry name" value="Ribonuclease H-like"/>
    <property type="match status" value="1"/>
</dbReference>
<feature type="domain" description="Endonuclease/exonuclease/phosphatase" evidence="2">
    <location>
        <begin position="91"/>
        <end position="206"/>
    </location>
</feature>
<dbReference type="InterPro" id="IPR043502">
    <property type="entry name" value="DNA/RNA_pol_sf"/>
</dbReference>
<dbReference type="InterPro" id="IPR000477">
    <property type="entry name" value="RT_dom"/>
</dbReference>
<feature type="domain" description="Reverse transcriptase" evidence="1">
    <location>
        <begin position="488"/>
        <end position="576"/>
    </location>
</feature>
<organism evidence="3 4">
    <name type="scientific">Araneus ventricosus</name>
    <name type="common">Orbweaver spider</name>
    <name type="synonym">Epeira ventricosa</name>
    <dbReference type="NCBI Taxonomy" id="182803"/>
    <lineage>
        <taxon>Eukaryota</taxon>
        <taxon>Metazoa</taxon>
        <taxon>Ecdysozoa</taxon>
        <taxon>Arthropoda</taxon>
        <taxon>Chelicerata</taxon>
        <taxon>Arachnida</taxon>
        <taxon>Araneae</taxon>
        <taxon>Araneomorphae</taxon>
        <taxon>Entelegynae</taxon>
        <taxon>Araneoidea</taxon>
        <taxon>Araneidae</taxon>
        <taxon>Araneus</taxon>
    </lineage>
</organism>
<dbReference type="Proteomes" id="UP000499080">
    <property type="component" value="Unassembled WGS sequence"/>
</dbReference>
<evidence type="ECO:0000259" key="1">
    <source>
        <dbReference type="Pfam" id="PF00078"/>
    </source>
</evidence>
<dbReference type="GO" id="GO:0003676">
    <property type="term" value="F:nucleic acid binding"/>
    <property type="evidence" value="ECO:0007669"/>
    <property type="project" value="InterPro"/>
</dbReference>
<accession>A0A4Y2Q891</accession>
<dbReference type="InterPro" id="IPR005135">
    <property type="entry name" value="Endo/exonuclease/phosphatase"/>
</dbReference>
<dbReference type="InterPro" id="IPR012337">
    <property type="entry name" value="RNaseH-like_sf"/>
</dbReference>
<evidence type="ECO:0000259" key="2">
    <source>
        <dbReference type="Pfam" id="PF14529"/>
    </source>
</evidence>
<dbReference type="CDD" id="cd09276">
    <property type="entry name" value="Rnase_HI_RT_non_LTR"/>
    <property type="match status" value="1"/>
</dbReference>
<dbReference type="Pfam" id="PF00078">
    <property type="entry name" value="RVT_1"/>
    <property type="match status" value="1"/>
</dbReference>
<protein>
    <submittedName>
        <fullName evidence="3">Retrovirus-related Pol polyprotein from type-1 retrotransposable element R1</fullName>
    </submittedName>
</protein>
<dbReference type="GO" id="GO:0003824">
    <property type="term" value="F:catalytic activity"/>
    <property type="evidence" value="ECO:0007669"/>
    <property type="project" value="InterPro"/>
</dbReference>
<evidence type="ECO:0000313" key="4">
    <source>
        <dbReference type="Proteomes" id="UP000499080"/>
    </source>
</evidence>
<dbReference type="EMBL" id="BGPR01013006">
    <property type="protein sequence ID" value="GBN58827.1"/>
    <property type="molecule type" value="Genomic_DNA"/>
</dbReference>
<dbReference type="OrthoDB" id="6471472at2759"/>
<dbReference type="AlphaFoldDB" id="A0A4Y2Q891"/>
<dbReference type="Gene3D" id="3.30.420.10">
    <property type="entry name" value="Ribonuclease H-like superfamily/Ribonuclease H"/>
    <property type="match status" value="1"/>
</dbReference>
<dbReference type="PANTHER" id="PTHR19446">
    <property type="entry name" value="REVERSE TRANSCRIPTASES"/>
    <property type="match status" value="1"/>
</dbReference>
<dbReference type="Pfam" id="PF14529">
    <property type="entry name" value="Exo_endo_phos_2"/>
    <property type="match status" value="1"/>
</dbReference>
<proteinExistence type="predicted"/>
<dbReference type="InterPro" id="IPR036397">
    <property type="entry name" value="RNaseH_sf"/>
</dbReference>
<keyword evidence="4" id="KW-1185">Reference proteome</keyword>
<dbReference type="Gene3D" id="3.60.10.10">
    <property type="entry name" value="Endonuclease/exonuclease/phosphatase"/>
    <property type="match status" value="1"/>
</dbReference>
<reference evidence="3 4" key="1">
    <citation type="journal article" date="2019" name="Sci. Rep.">
        <title>Orb-weaving spider Araneus ventricosus genome elucidates the spidroin gene catalogue.</title>
        <authorList>
            <person name="Kono N."/>
            <person name="Nakamura H."/>
            <person name="Ohtoshi R."/>
            <person name="Moran D.A.P."/>
            <person name="Shinohara A."/>
            <person name="Yoshida Y."/>
            <person name="Fujiwara M."/>
            <person name="Mori M."/>
            <person name="Tomita M."/>
            <person name="Arakawa K."/>
        </authorList>
    </citation>
    <scope>NUCLEOTIDE SEQUENCE [LARGE SCALE GENOMIC DNA]</scope>
</reference>
<dbReference type="SUPFAM" id="SSF56219">
    <property type="entry name" value="DNase I-like"/>
    <property type="match status" value="1"/>
</dbReference>
<name>A0A4Y2Q891_ARAVE</name>
<dbReference type="GO" id="GO:0071897">
    <property type="term" value="P:DNA biosynthetic process"/>
    <property type="evidence" value="ECO:0007669"/>
    <property type="project" value="UniProtKB-ARBA"/>
</dbReference>
<dbReference type="InterPro" id="IPR036691">
    <property type="entry name" value="Endo/exonu/phosph_ase_sf"/>
</dbReference>